<dbReference type="PANTHER" id="PTHR35395">
    <property type="entry name" value="DUF6536 DOMAIN-CONTAINING PROTEIN"/>
    <property type="match status" value="1"/>
</dbReference>
<keyword evidence="3" id="KW-1185">Reference proteome</keyword>
<evidence type="ECO:0000256" key="1">
    <source>
        <dbReference type="SAM" id="Phobius"/>
    </source>
</evidence>
<feature type="transmembrane region" description="Helical" evidence="1">
    <location>
        <begin position="103"/>
        <end position="122"/>
    </location>
</feature>
<name>A0A6A6Z4F0_9PEZI</name>
<keyword evidence="1" id="KW-1133">Transmembrane helix</keyword>
<dbReference type="GeneID" id="54453475"/>
<evidence type="ECO:0000313" key="2">
    <source>
        <dbReference type="EMBL" id="KAF2816021.1"/>
    </source>
</evidence>
<evidence type="ECO:0000313" key="3">
    <source>
        <dbReference type="Proteomes" id="UP000504636"/>
    </source>
</evidence>
<dbReference type="RefSeq" id="XP_033582985.1">
    <property type="nucleotide sequence ID" value="XM_033712582.1"/>
</dbReference>
<proteinExistence type="predicted"/>
<dbReference type="EMBL" id="MU003693">
    <property type="protein sequence ID" value="KAF2816021.1"/>
    <property type="molecule type" value="Genomic_DNA"/>
</dbReference>
<dbReference type="AlphaFoldDB" id="A0A6A6Z4F0"/>
<protein>
    <submittedName>
        <fullName evidence="2 4">Uncharacterized protein</fullName>
    </submittedName>
</protein>
<keyword evidence="1" id="KW-0472">Membrane</keyword>
<feature type="transmembrane region" description="Helical" evidence="1">
    <location>
        <begin position="55"/>
        <end position="74"/>
    </location>
</feature>
<sequence>MIAAGVVIFSVSISNDGGLGSWGTSSTTTLSIGSSRFDATGTLFNAGLANVAQLLFSIGYLTFNGLFTCIANAIEWDNLALSRKGLRVTKPEGQQRSSYFLQLPFRFAVPLTGVSCLVHWLMSQSLFLVRIDIQDPNGKLVLNLGSKSACGFSRLSFLVLCITFTLIFCLVLVMSLWRWRINIPLAASCSLVISAACHPPLDEVDPHLKAVQWGVTAKGAVNGIEHCSLSTNAVEKPQYGRRYV</sequence>
<feature type="transmembrane region" description="Helical" evidence="1">
    <location>
        <begin position="155"/>
        <end position="177"/>
    </location>
</feature>
<reference evidence="4" key="3">
    <citation type="submission" date="2025-04" db="UniProtKB">
        <authorList>
            <consortium name="RefSeq"/>
        </authorList>
    </citation>
    <scope>IDENTIFICATION</scope>
    <source>
        <strain evidence="4">CBS 304.34</strain>
    </source>
</reference>
<organism evidence="2">
    <name type="scientific">Mytilinidion resinicola</name>
    <dbReference type="NCBI Taxonomy" id="574789"/>
    <lineage>
        <taxon>Eukaryota</taxon>
        <taxon>Fungi</taxon>
        <taxon>Dikarya</taxon>
        <taxon>Ascomycota</taxon>
        <taxon>Pezizomycotina</taxon>
        <taxon>Dothideomycetes</taxon>
        <taxon>Pleosporomycetidae</taxon>
        <taxon>Mytilinidiales</taxon>
        <taxon>Mytilinidiaceae</taxon>
        <taxon>Mytilinidion</taxon>
    </lineage>
</organism>
<reference evidence="4" key="2">
    <citation type="submission" date="2020-04" db="EMBL/GenBank/DDBJ databases">
        <authorList>
            <consortium name="NCBI Genome Project"/>
        </authorList>
    </citation>
    <scope>NUCLEOTIDE SEQUENCE</scope>
    <source>
        <strain evidence="4">CBS 304.34</strain>
    </source>
</reference>
<dbReference type="OrthoDB" id="5429634at2759"/>
<keyword evidence="1" id="KW-0812">Transmembrane</keyword>
<evidence type="ECO:0000313" key="4">
    <source>
        <dbReference type="RefSeq" id="XP_033582985.1"/>
    </source>
</evidence>
<accession>A0A6A6Z4F0</accession>
<dbReference type="PANTHER" id="PTHR35395:SF1">
    <property type="entry name" value="DUF6536 DOMAIN-CONTAINING PROTEIN"/>
    <property type="match status" value="1"/>
</dbReference>
<reference evidence="2 4" key="1">
    <citation type="journal article" date="2020" name="Stud. Mycol.">
        <title>101 Dothideomycetes genomes: a test case for predicting lifestyles and emergence of pathogens.</title>
        <authorList>
            <person name="Haridas S."/>
            <person name="Albert R."/>
            <person name="Binder M."/>
            <person name="Bloem J."/>
            <person name="Labutti K."/>
            <person name="Salamov A."/>
            <person name="Andreopoulos B."/>
            <person name="Baker S."/>
            <person name="Barry K."/>
            <person name="Bills G."/>
            <person name="Bluhm B."/>
            <person name="Cannon C."/>
            <person name="Castanera R."/>
            <person name="Culley D."/>
            <person name="Daum C."/>
            <person name="Ezra D."/>
            <person name="Gonzalez J."/>
            <person name="Henrissat B."/>
            <person name="Kuo A."/>
            <person name="Liang C."/>
            <person name="Lipzen A."/>
            <person name="Lutzoni F."/>
            <person name="Magnuson J."/>
            <person name="Mondo S."/>
            <person name="Nolan M."/>
            <person name="Ohm R."/>
            <person name="Pangilinan J."/>
            <person name="Park H.-J."/>
            <person name="Ramirez L."/>
            <person name="Alfaro M."/>
            <person name="Sun H."/>
            <person name="Tritt A."/>
            <person name="Yoshinaga Y."/>
            <person name="Zwiers L.-H."/>
            <person name="Turgeon B."/>
            <person name="Goodwin S."/>
            <person name="Spatafora J."/>
            <person name="Crous P."/>
            <person name="Grigoriev I."/>
        </authorList>
    </citation>
    <scope>NUCLEOTIDE SEQUENCE</scope>
    <source>
        <strain evidence="2 4">CBS 304.34</strain>
    </source>
</reference>
<gene>
    <name evidence="2 4" type="ORF">BDZ99DRAFT_127186</name>
</gene>
<dbReference type="Proteomes" id="UP000504636">
    <property type="component" value="Unplaced"/>
</dbReference>